<feature type="domain" description="RES" evidence="1">
    <location>
        <begin position="14"/>
        <end position="134"/>
    </location>
</feature>
<protein>
    <recommendedName>
        <fullName evidence="1">RES domain-containing protein</fullName>
    </recommendedName>
</protein>
<dbReference type="EMBL" id="JPLY01000008">
    <property type="protein sequence ID" value="KFC18179.1"/>
    <property type="molecule type" value="Genomic_DNA"/>
</dbReference>
<evidence type="ECO:0000313" key="3">
    <source>
        <dbReference type="Proteomes" id="UP000028623"/>
    </source>
</evidence>
<accession>A0A085B6T4</accession>
<dbReference type="Pfam" id="PF08808">
    <property type="entry name" value="RES"/>
    <property type="match status" value="1"/>
</dbReference>
<dbReference type="AlphaFoldDB" id="A0A085B6T4"/>
<evidence type="ECO:0000313" key="2">
    <source>
        <dbReference type="EMBL" id="KFC18179.1"/>
    </source>
</evidence>
<evidence type="ECO:0000259" key="1">
    <source>
        <dbReference type="SMART" id="SM00953"/>
    </source>
</evidence>
<dbReference type="OrthoDB" id="9789501at2"/>
<dbReference type="STRING" id="421072.SAMN04488097_3874"/>
<reference evidence="2 3" key="1">
    <citation type="submission" date="2014-07" db="EMBL/GenBank/DDBJ databases">
        <title>Epilithonimonas lactis LMG 22401 Genome.</title>
        <authorList>
            <person name="Pipes S.E."/>
            <person name="Stropko S.J."/>
        </authorList>
    </citation>
    <scope>NUCLEOTIDE SEQUENCE [LARGE SCALE GENOMIC DNA]</scope>
    <source>
        <strain evidence="2 3">LMG 24401</strain>
    </source>
</reference>
<dbReference type="InterPro" id="IPR014914">
    <property type="entry name" value="RES_dom"/>
</dbReference>
<gene>
    <name evidence="2" type="ORF">IO89_18800</name>
</gene>
<proteinExistence type="predicted"/>
<dbReference type="RefSeq" id="WP_034979250.1">
    <property type="nucleotide sequence ID" value="NZ_FOFI01000007.1"/>
</dbReference>
<organism evidence="2 3">
    <name type="scientific">Epilithonimonas lactis</name>
    <dbReference type="NCBI Taxonomy" id="421072"/>
    <lineage>
        <taxon>Bacteria</taxon>
        <taxon>Pseudomonadati</taxon>
        <taxon>Bacteroidota</taxon>
        <taxon>Flavobacteriia</taxon>
        <taxon>Flavobacteriales</taxon>
        <taxon>Weeksellaceae</taxon>
        <taxon>Chryseobacterium group</taxon>
        <taxon>Epilithonimonas</taxon>
    </lineage>
</organism>
<dbReference type="SMART" id="SM00953">
    <property type="entry name" value="RES"/>
    <property type="match status" value="1"/>
</dbReference>
<dbReference type="eggNOG" id="COG5654">
    <property type="taxonomic scope" value="Bacteria"/>
</dbReference>
<dbReference type="Proteomes" id="UP000028623">
    <property type="component" value="Unassembled WGS sequence"/>
</dbReference>
<sequence>MIVYRLSKEIYANDLSGKGAEIAGGRWNSKGNATLYTGQSIALCVTEIAVHIPLGIIPKDFRLVHIEIPDIEVFEPKRFPKDWNTFPHLDATQKMGDKFLKDNKFLAMKVPSAAVQGEFNYIINPRNVNFKDVEIIKVEKFTFDDRLFIR</sequence>
<name>A0A085B6T4_9FLAO</name>
<keyword evidence="3" id="KW-1185">Reference proteome</keyword>
<comment type="caution">
    <text evidence="2">The sequence shown here is derived from an EMBL/GenBank/DDBJ whole genome shotgun (WGS) entry which is preliminary data.</text>
</comment>